<keyword evidence="2" id="KW-0479">Metal-binding</keyword>
<dbReference type="PANTHER" id="PTHR12151:SF25">
    <property type="entry name" value="LINALOOL DEHYDRATASE_ISOMERASE DOMAIN-CONTAINING PROTEIN"/>
    <property type="match status" value="1"/>
</dbReference>
<keyword evidence="3" id="KW-1015">Disulfide bond</keyword>
<keyword evidence="2" id="KW-0186">Copper</keyword>
<dbReference type="Gene3D" id="3.40.30.10">
    <property type="entry name" value="Glutaredoxin"/>
    <property type="match status" value="1"/>
</dbReference>
<feature type="binding site" evidence="2">
    <location>
        <position position="91"/>
    </location>
    <ligand>
        <name>Cu cation</name>
        <dbReference type="ChEBI" id="CHEBI:23378"/>
    </ligand>
</feature>
<evidence type="ECO:0000256" key="1">
    <source>
        <dbReference type="ARBA" id="ARBA00010996"/>
    </source>
</evidence>
<gene>
    <name evidence="4" type="ORF">HMF3257_12200</name>
</gene>
<evidence type="ECO:0000256" key="2">
    <source>
        <dbReference type="PIRSR" id="PIRSR603782-1"/>
    </source>
</evidence>
<dbReference type="Pfam" id="PF02630">
    <property type="entry name" value="SCO1-SenC"/>
    <property type="match status" value="1"/>
</dbReference>
<dbReference type="PANTHER" id="PTHR12151">
    <property type="entry name" value="ELECTRON TRANSPORT PROTIN SCO1/SENC FAMILY MEMBER"/>
    <property type="match status" value="1"/>
</dbReference>
<comment type="caution">
    <text evidence="4">The sequence shown here is derived from an EMBL/GenBank/DDBJ whole genome shotgun (WGS) entry which is preliminary data.</text>
</comment>
<sequence>MPTTFLHRINYSLLVVFIVLLAACEQPKERKLPYYNTSDFTPHFDKEVPDNFHRIRPFNLIAHTGEAFTEKNMDGKICVANFFFTTCPGICPRMTINMKVLQDTFLIDKNIQLISHSVTPDKDSVARLQAFAKSKKVDARKWLLLTGSKEEIYNLGRKFYFVEEDLGEKRDADIFLHTENFVLTDKKRRIRGIYNGLSLPAMQNLIADIRALEKE</sequence>
<dbReference type="RefSeq" id="WP_111342458.1">
    <property type="nucleotide sequence ID" value="NZ_QLII01000001.1"/>
</dbReference>
<dbReference type="Proteomes" id="UP000249016">
    <property type="component" value="Unassembled WGS sequence"/>
</dbReference>
<protein>
    <submittedName>
        <fullName evidence="4">SCO family protein</fullName>
    </submittedName>
</protein>
<proteinExistence type="inferred from homology"/>
<accession>A0A327NQ63</accession>
<reference evidence="4 5" key="1">
    <citation type="submission" date="2018-06" db="EMBL/GenBank/DDBJ databases">
        <title>Spirosoma sp. HMF3257 Genome sequencing and assembly.</title>
        <authorList>
            <person name="Kang H."/>
            <person name="Cha I."/>
            <person name="Kim H."/>
            <person name="Kang J."/>
            <person name="Joh K."/>
        </authorList>
    </citation>
    <scope>NUCLEOTIDE SEQUENCE [LARGE SCALE GENOMIC DNA]</scope>
    <source>
        <strain evidence="4 5">HMF3257</strain>
    </source>
</reference>
<feature type="binding site" evidence="2">
    <location>
        <position position="177"/>
    </location>
    <ligand>
        <name>Cu cation</name>
        <dbReference type="ChEBI" id="CHEBI:23378"/>
    </ligand>
</feature>
<evidence type="ECO:0000313" key="5">
    <source>
        <dbReference type="Proteomes" id="UP000249016"/>
    </source>
</evidence>
<dbReference type="InterPro" id="IPR003782">
    <property type="entry name" value="SCO1/SenC"/>
</dbReference>
<dbReference type="GO" id="GO:0046872">
    <property type="term" value="F:metal ion binding"/>
    <property type="evidence" value="ECO:0007669"/>
    <property type="project" value="UniProtKB-KW"/>
</dbReference>
<dbReference type="SUPFAM" id="SSF52833">
    <property type="entry name" value="Thioredoxin-like"/>
    <property type="match status" value="1"/>
</dbReference>
<evidence type="ECO:0000313" key="4">
    <source>
        <dbReference type="EMBL" id="RAI74818.1"/>
    </source>
</evidence>
<dbReference type="InterPro" id="IPR036249">
    <property type="entry name" value="Thioredoxin-like_sf"/>
</dbReference>
<dbReference type="EMBL" id="QLII01000001">
    <property type="protein sequence ID" value="RAI74818.1"/>
    <property type="molecule type" value="Genomic_DNA"/>
</dbReference>
<organism evidence="4 5">
    <name type="scientific">Spirosoma telluris</name>
    <dbReference type="NCBI Taxonomy" id="2183553"/>
    <lineage>
        <taxon>Bacteria</taxon>
        <taxon>Pseudomonadati</taxon>
        <taxon>Bacteroidota</taxon>
        <taxon>Cytophagia</taxon>
        <taxon>Cytophagales</taxon>
        <taxon>Cytophagaceae</taxon>
        <taxon>Spirosoma</taxon>
    </lineage>
</organism>
<dbReference type="OrthoDB" id="9811998at2"/>
<evidence type="ECO:0000256" key="3">
    <source>
        <dbReference type="PIRSR" id="PIRSR603782-2"/>
    </source>
</evidence>
<dbReference type="AlphaFoldDB" id="A0A327NQ63"/>
<feature type="binding site" evidence="2">
    <location>
        <position position="87"/>
    </location>
    <ligand>
        <name>Cu cation</name>
        <dbReference type="ChEBI" id="CHEBI:23378"/>
    </ligand>
</feature>
<dbReference type="CDD" id="cd02968">
    <property type="entry name" value="SCO"/>
    <property type="match status" value="1"/>
</dbReference>
<comment type="similarity">
    <text evidence="1">Belongs to the SCO1/2 family.</text>
</comment>
<name>A0A327NQ63_9BACT</name>
<keyword evidence="5" id="KW-1185">Reference proteome</keyword>
<feature type="disulfide bond" description="Redox-active" evidence="3">
    <location>
        <begin position="87"/>
        <end position="91"/>
    </location>
</feature>